<evidence type="ECO:0000313" key="1">
    <source>
        <dbReference type="EMBL" id="KAI7993512.1"/>
    </source>
</evidence>
<dbReference type="Proteomes" id="UP001060215">
    <property type="component" value="Chromosome 12"/>
</dbReference>
<evidence type="ECO:0000313" key="2">
    <source>
        <dbReference type="Proteomes" id="UP001060215"/>
    </source>
</evidence>
<gene>
    <name evidence="1" type="ORF">LOK49_LG11G00934</name>
</gene>
<accession>A0ACC0FZE4</accession>
<comment type="caution">
    <text evidence="1">The sequence shown here is derived from an EMBL/GenBank/DDBJ whole genome shotgun (WGS) entry which is preliminary data.</text>
</comment>
<proteinExistence type="predicted"/>
<organism evidence="1 2">
    <name type="scientific">Camellia lanceoleosa</name>
    <dbReference type="NCBI Taxonomy" id="1840588"/>
    <lineage>
        <taxon>Eukaryota</taxon>
        <taxon>Viridiplantae</taxon>
        <taxon>Streptophyta</taxon>
        <taxon>Embryophyta</taxon>
        <taxon>Tracheophyta</taxon>
        <taxon>Spermatophyta</taxon>
        <taxon>Magnoliopsida</taxon>
        <taxon>eudicotyledons</taxon>
        <taxon>Gunneridae</taxon>
        <taxon>Pentapetalae</taxon>
        <taxon>asterids</taxon>
        <taxon>Ericales</taxon>
        <taxon>Theaceae</taxon>
        <taxon>Camellia</taxon>
    </lineage>
</organism>
<reference evidence="1 2" key="1">
    <citation type="journal article" date="2022" name="Plant J.">
        <title>Chromosome-level genome of Camellia lanceoleosa provides a valuable resource for understanding genome evolution and self-incompatibility.</title>
        <authorList>
            <person name="Gong W."/>
            <person name="Xiao S."/>
            <person name="Wang L."/>
            <person name="Liao Z."/>
            <person name="Chang Y."/>
            <person name="Mo W."/>
            <person name="Hu G."/>
            <person name="Li W."/>
            <person name="Zhao G."/>
            <person name="Zhu H."/>
            <person name="Hu X."/>
            <person name="Ji K."/>
            <person name="Xiang X."/>
            <person name="Song Q."/>
            <person name="Yuan D."/>
            <person name="Jin S."/>
            <person name="Zhang L."/>
        </authorList>
    </citation>
    <scope>NUCLEOTIDE SEQUENCE [LARGE SCALE GENOMIC DNA]</scope>
    <source>
        <strain evidence="1">SQ_2022a</strain>
    </source>
</reference>
<dbReference type="EMBL" id="CM045769">
    <property type="protein sequence ID" value="KAI7993512.1"/>
    <property type="molecule type" value="Genomic_DNA"/>
</dbReference>
<name>A0ACC0FZE4_9ERIC</name>
<protein>
    <submittedName>
        <fullName evidence="1">BAG-associated GRAM protein 1</fullName>
    </submittedName>
</protein>
<keyword evidence="2" id="KW-1185">Reference proteome</keyword>
<sequence length="100" mass="11793">MCPPDIAMTEWQHAVLSPDKKQLVFETIQQTHDVPFGSYFEASQASLEWLMKKRKAFDRQGDMVVTAWAEQQQQHEMNLRVRRLSRSKVGKHYIWTCRLG</sequence>